<dbReference type="Proteomes" id="UP000568158">
    <property type="component" value="Unassembled WGS sequence"/>
</dbReference>
<feature type="region of interest" description="Disordered" evidence="1">
    <location>
        <begin position="257"/>
        <end position="280"/>
    </location>
</feature>
<evidence type="ECO:0000313" key="2">
    <source>
        <dbReference type="EMBL" id="KAF6005867.1"/>
    </source>
</evidence>
<evidence type="ECO:0000313" key="3">
    <source>
        <dbReference type="Proteomes" id="UP000568158"/>
    </source>
</evidence>
<accession>A0A8H6B6G7</accession>
<dbReference type="AlphaFoldDB" id="A0A8H6B6G7"/>
<evidence type="ECO:0008006" key="4">
    <source>
        <dbReference type="Google" id="ProtNLM"/>
    </source>
</evidence>
<dbReference type="EMBL" id="JABCYN010000057">
    <property type="protein sequence ID" value="KAF6005867.1"/>
    <property type="molecule type" value="Genomic_DNA"/>
</dbReference>
<sequence length="402" mass="45362">MPRHKRGAPKKEKAEAEEKKEEVKKEALQEKAGETPKDAEDNYNDPDYNPKEANVEEDTDIDSDTEIVYVLINQLRGRGRPRLKRKSDEEPKVHKKKIKKIFVDDKGNHLTVRNDEVVTPDDPKGDKKVTELGELLGGRSYKVPTFKAPGRGDRLYMVSTDVARCVGYRDSYYLFQKHFDLFRATVSAADRVEMVNDGIIPSTFKARALYMVTARSIFKVFGSMVIENGKQVTDDYYEDKARANGAVEGAPAVTLDAAASNSSSHRSHHKKRSSSPAQAANSANQYSVAWIYDNAVKSRQLDSMILYDRQEVINTVANGKYERDPYTGIVYVPETTQPTHHTFEKVDNGSGKSDKLVFSTRIKTSPFISTGLADVPSEIYEDVVDDEVKKAIEEQKKYERTF</sequence>
<evidence type="ECO:0000256" key="1">
    <source>
        <dbReference type="SAM" id="MobiDB-lite"/>
    </source>
</evidence>
<feature type="region of interest" description="Disordered" evidence="1">
    <location>
        <begin position="1"/>
        <end position="60"/>
    </location>
</feature>
<feature type="compositionally biased region" description="Basic and acidic residues" evidence="1">
    <location>
        <begin position="9"/>
        <end position="40"/>
    </location>
</feature>
<name>A0A8H6B6G7_DEKBR</name>
<protein>
    <recommendedName>
        <fullName evidence="4">Chromatin structure-remodeling complex protein RSC7</fullName>
    </recommendedName>
</protein>
<reference evidence="2 3" key="1">
    <citation type="journal article" date="2020" name="Appl. Microbiol. Biotechnol.">
        <title>Targeted gene deletion in Brettanomyces bruxellensis with an expression-free CRISPR-Cas9 system.</title>
        <authorList>
            <person name="Varela C."/>
            <person name="Bartel C."/>
            <person name="Onetto C."/>
            <person name="Borneman A."/>
        </authorList>
    </citation>
    <scope>NUCLEOTIDE SEQUENCE [LARGE SCALE GENOMIC DNA]</scope>
    <source>
        <strain evidence="2 3">AWRI1613</strain>
    </source>
</reference>
<dbReference type="Pfam" id="PF08624">
    <property type="entry name" value="CRC_subunit"/>
    <property type="match status" value="1"/>
</dbReference>
<gene>
    <name evidence="2" type="ORF">HII12_005443</name>
</gene>
<dbReference type="InterPro" id="IPR013933">
    <property type="entry name" value="CRC_Rsc7/Swp82"/>
</dbReference>
<proteinExistence type="predicted"/>
<organism evidence="2 3">
    <name type="scientific">Dekkera bruxellensis</name>
    <name type="common">Brettanomyces custersii</name>
    <dbReference type="NCBI Taxonomy" id="5007"/>
    <lineage>
        <taxon>Eukaryota</taxon>
        <taxon>Fungi</taxon>
        <taxon>Dikarya</taxon>
        <taxon>Ascomycota</taxon>
        <taxon>Saccharomycotina</taxon>
        <taxon>Pichiomycetes</taxon>
        <taxon>Pichiales</taxon>
        <taxon>Pichiaceae</taxon>
        <taxon>Brettanomyces</taxon>
    </lineage>
</organism>
<comment type="caution">
    <text evidence="2">The sequence shown here is derived from an EMBL/GenBank/DDBJ whole genome shotgun (WGS) entry which is preliminary data.</text>
</comment>